<evidence type="ECO:0000256" key="1">
    <source>
        <dbReference type="SAM" id="MobiDB-lite"/>
    </source>
</evidence>
<gene>
    <name evidence="2" type="ORF">HDA45_000591</name>
</gene>
<reference evidence="2 3" key="1">
    <citation type="submission" date="2020-08" db="EMBL/GenBank/DDBJ databases">
        <title>Sequencing the genomes of 1000 actinobacteria strains.</title>
        <authorList>
            <person name="Klenk H.-P."/>
        </authorList>
    </citation>
    <scope>NUCLEOTIDE SEQUENCE [LARGE SCALE GENOMIC DNA]</scope>
    <source>
        <strain evidence="2 3">DSM 45272</strain>
    </source>
</reference>
<dbReference type="AlphaFoldDB" id="A0A841AW34"/>
<evidence type="ECO:0000313" key="3">
    <source>
        <dbReference type="Proteomes" id="UP000580861"/>
    </source>
</evidence>
<keyword evidence="3" id="KW-1185">Reference proteome</keyword>
<protein>
    <submittedName>
        <fullName evidence="2">Uncharacterized protein</fullName>
    </submittedName>
</protein>
<proteinExistence type="predicted"/>
<dbReference type="InterPro" id="IPR016039">
    <property type="entry name" value="Thiolase-like"/>
</dbReference>
<dbReference type="GO" id="GO:0016746">
    <property type="term" value="F:acyltransferase activity"/>
    <property type="evidence" value="ECO:0007669"/>
    <property type="project" value="InterPro"/>
</dbReference>
<organism evidence="2 3">
    <name type="scientific">Amycolatopsis umgeniensis</name>
    <dbReference type="NCBI Taxonomy" id="336628"/>
    <lineage>
        <taxon>Bacteria</taxon>
        <taxon>Bacillati</taxon>
        <taxon>Actinomycetota</taxon>
        <taxon>Actinomycetes</taxon>
        <taxon>Pseudonocardiales</taxon>
        <taxon>Pseudonocardiaceae</taxon>
        <taxon>Amycolatopsis</taxon>
    </lineage>
</organism>
<evidence type="ECO:0000313" key="2">
    <source>
        <dbReference type="EMBL" id="MBB5850504.1"/>
    </source>
</evidence>
<name>A0A841AW34_9PSEU</name>
<dbReference type="Gene3D" id="3.40.47.10">
    <property type="match status" value="1"/>
</dbReference>
<feature type="region of interest" description="Disordered" evidence="1">
    <location>
        <begin position="39"/>
        <end position="121"/>
    </location>
</feature>
<sequence>MRRAGVLSYDIGGTNAHLIVEEPPEQAATLARWVRGRPAADPADIGRSPDDHLHRPAGAGPSSGASTPPRCWPGWTLSSTPGACPSRWASEPERVTTPPRCLCSPVSPRHQPCPVRGGLNP</sequence>
<accession>A0A841AW34</accession>
<dbReference type="RefSeq" id="WP_184891757.1">
    <property type="nucleotide sequence ID" value="NZ_JACHMX010000001.1"/>
</dbReference>
<comment type="caution">
    <text evidence="2">The sequence shown here is derived from an EMBL/GenBank/DDBJ whole genome shotgun (WGS) entry which is preliminary data.</text>
</comment>
<dbReference type="Proteomes" id="UP000580861">
    <property type="component" value="Unassembled WGS sequence"/>
</dbReference>
<dbReference type="EMBL" id="JACHMX010000001">
    <property type="protein sequence ID" value="MBB5850504.1"/>
    <property type="molecule type" value="Genomic_DNA"/>
</dbReference>